<accession>A0A9D8PPM4</accession>
<reference evidence="3" key="2">
    <citation type="submission" date="2021-01" db="EMBL/GenBank/DDBJ databases">
        <authorList>
            <person name="Hahn C.R."/>
            <person name="Youssef N.H."/>
            <person name="Elshahed M."/>
        </authorList>
    </citation>
    <scope>NUCLEOTIDE SEQUENCE</scope>
    <source>
        <strain evidence="3">Zod_Metabat.24</strain>
    </source>
</reference>
<organism evidence="3 4">
    <name type="scientific">Candidatus Zymogenus saltonus</name>
    <dbReference type="NCBI Taxonomy" id="2844893"/>
    <lineage>
        <taxon>Bacteria</taxon>
        <taxon>Deltaproteobacteria</taxon>
        <taxon>Candidatus Zymogenia</taxon>
        <taxon>Candidatus Zymogeniales</taxon>
        <taxon>Candidatus Zymogenaceae</taxon>
        <taxon>Candidatus Zymogenus</taxon>
    </lineage>
</organism>
<keyword evidence="1" id="KW-1133">Transmembrane helix</keyword>
<evidence type="ECO:0000313" key="3">
    <source>
        <dbReference type="EMBL" id="MBN1573035.1"/>
    </source>
</evidence>
<evidence type="ECO:0000313" key="4">
    <source>
        <dbReference type="Proteomes" id="UP000809273"/>
    </source>
</evidence>
<proteinExistence type="predicted"/>
<evidence type="ECO:0000259" key="2">
    <source>
        <dbReference type="Pfam" id="PF13717"/>
    </source>
</evidence>
<evidence type="ECO:0000256" key="1">
    <source>
        <dbReference type="SAM" id="Phobius"/>
    </source>
</evidence>
<feature type="domain" description="Zinc finger/thioredoxin putative" evidence="2">
    <location>
        <begin position="1"/>
        <end position="35"/>
    </location>
</feature>
<comment type="caution">
    <text evidence="3">The sequence shown here is derived from an EMBL/GenBank/DDBJ whole genome shotgun (WGS) entry which is preliminary data.</text>
</comment>
<dbReference type="Proteomes" id="UP000809273">
    <property type="component" value="Unassembled WGS sequence"/>
</dbReference>
<gene>
    <name evidence="3" type="ORF">JW984_07565</name>
</gene>
<keyword evidence="1" id="KW-0812">Transmembrane</keyword>
<dbReference type="Gene3D" id="2.30.30.380">
    <property type="entry name" value="Zn-finger domain of Sec23/24"/>
    <property type="match status" value="1"/>
</dbReference>
<keyword evidence="1" id="KW-0472">Membrane</keyword>
<protein>
    <submittedName>
        <fullName evidence="3">Zinc-ribbon domain-containing protein</fullName>
    </submittedName>
</protein>
<dbReference type="AlphaFoldDB" id="A0A9D8PPM4"/>
<dbReference type="EMBL" id="JAFGIX010000035">
    <property type="protein sequence ID" value="MBN1573035.1"/>
    <property type="molecule type" value="Genomic_DNA"/>
</dbReference>
<name>A0A9D8PPM4_9DELT</name>
<dbReference type="InterPro" id="IPR011723">
    <property type="entry name" value="Znf/thioredoxin_put"/>
</dbReference>
<dbReference type="NCBIfam" id="TIGR02098">
    <property type="entry name" value="MJ0042_CXXC"/>
    <property type="match status" value="1"/>
</dbReference>
<feature type="transmembrane region" description="Helical" evidence="1">
    <location>
        <begin position="64"/>
        <end position="82"/>
    </location>
</feature>
<reference evidence="3" key="1">
    <citation type="journal article" date="2021" name="Environ. Microbiol.">
        <title>Genomic characterization of three novel Desulfobacterota classes expand the metabolic and phylogenetic diversity of the phylum.</title>
        <authorList>
            <person name="Murphy C.L."/>
            <person name="Biggerstaff J."/>
            <person name="Eichhorn A."/>
            <person name="Ewing E."/>
            <person name="Shahan R."/>
            <person name="Soriano D."/>
            <person name="Stewart S."/>
            <person name="VanMol K."/>
            <person name="Walker R."/>
            <person name="Walters P."/>
            <person name="Elshahed M.S."/>
            <person name="Youssef N.H."/>
        </authorList>
    </citation>
    <scope>NUCLEOTIDE SEQUENCE</scope>
    <source>
        <strain evidence="3">Zod_Metabat.24</strain>
    </source>
</reference>
<dbReference type="Pfam" id="PF13717">
    <property type="entry name" value="Zn_ribbon_4"/>
    <property type="match status" value="1"/>
</dbReference>
<sequence>MKITCPECGATGNIDESKIPDVGRKVKCGRCNKVFMVGGEIAEMEIINEKESNKTHPLKRKNDIYFRVIVFIVLLFFIFLYVRPYLPERKININCIDRRGKLKWTQYGRQ</sequence>